<dbReference type="HAMAP" id="MF_00386">
    <property type="entry name" value="UPF0161_YidD"/>
    <property type="match status" value="1"/>
</dbReference>
<organism evidence="1">
    <name type="scientific">marine metagenome</name>
    <dbReference type="NCBI Taxonomy" id="408172"/>
    <lineage>
        <taxon>unclassified sequences</taxon>
        <taxon>metagenomes</taxon>
        <taxon>ecological metagenomes</taxon>
    </lineage>
</organism>
<dbReference type="Pfam" id="PF01809">
    <property type="entry name" value="YidD"/>
    <property type="match status" value="1"/>
</dbReference>
<dbReference type="NCBIfam" id="TIGR00278">
    <property type="entry name" value="membrane protein insertion efficiency factor YidD"/>
    <property type="match status" value="1"/>
</dbReference>
<name>A0A382UWD9_9ZZZZ</name>
<dbReference type="SMART" id="SM01234">
    <property type="entry name" value="Haemolytic"/>
    <property type="match status" value="1"/>
</dbReference>
<dbReference type="AlphaFoldDB" id="A0A382UWD9"/>
<evidence type="ECO:0008006" key="2">
    <source>
        <dbReference type="Google" id="ProtNLM"/>
    </source>
</evidence>
<reference evidence="1" key="1">
    <citation type="submission" date="2018-05" db="EMBL/GenBank/DDBJ databases">
        <authorList>
            <person name="Lanie J.A."/>
            <person name="Ng W.-L."/>
            <person name="Kazmierczak K.M."/>
            <person name="Andrzejewski T.M."/>
            <person name="Davidsen T.M."/>
            <person name="Wayne K.J."/>
            <person name="Tettelin H."/>
            <person name="Glass J.I."/>
            <person name="Rusch D."/>
            <person name="Podicherti R."/>
            <person name="Tsui H.-C.T."/>
            <person name="Winkler M.E."/>
        </authorList>
    </citation>
    <scope>NUCLEOTIDE SEQUENCE</scope>
</reference>
<gene>
    <name evidence="1" type="ORF">METZ01_LOCUS390855</name>
</gene>
<sequence length="82" mass="9341">MISFSKKIFFILVRAYQILFSPLIGQNCRFSPTCSNYAIQAVNSFGILKGMQLAITRILRCHPWGGFGYDPVKQSNPKRARK</sequence>
<dbReference type="InterPro" id="IPR002696">
    <property type="entry name" value="Membr_insert_effic_factor_YidD"/>
</dbReference>
<protein>
    <recommendedName>
        <fullName evidence="2">Membrane protein insertion efficiency factor YidD</fullName>
    </recommendedName>
</protein>
<proteinExistence type="inferred from homology"/>
<evidence type="ECO:0000313" key="1">
    <source>
        <dbReference type="EMBL" id="SVD38001.1"/>
    </source>
</evidence>
<dbReference type="EMBL" id="UINC01146964">
    <property type="protein sequence ID" value="SVD38001.1"/>
    <property type="molecule type" value="Genomic_DNA"/>
</dbReference>
<dbReference type="PANTHER" id="PTHR33383">
    <property type="entry name" value="MEMBRANE PROTEIN INSERTION EFFICIENCY FACTOR-RELATED"/>
    <property type="match status" value="1"/>
</dbReference>
<dbReference type="PANTHER" id="PTHR33383:SF1">
    <property type="entry name" value="MEMBRANE PROTEIN INSERTION EFFICIENCY FACTOR-RELATED"/>
    <property type="match status" value="1"/>
</dbReference>
<accession>A0A382UWD9</accession>